<evidence type="ECO:0000313" key="3">
    <source>
        <dbReference type="Proteomes" id="UP000319927"/>
    </source>
</evidence>
<proteinExistence type="predicted"/>
<organism evidence="2 3">
    <name type="scientific">Micromonospora palomenae</name>
    <dbReference type="NCBI Taxonomy" id="1461247"/>
    <lineage>
        <taxon>Bacteria</taxon>
        <taxon>Bacillati</taxon>
        <taxon>Actinomycetota</taxon>
        <taxon>Actinomycetes</taxon>
        <taxon>Micromonosporales</taxon>
        <taxon>Micromonosporaceae</taxon>
        <taxon>Micromonospora</taxon>
    </lineage>
</organism>
<protein>
    <submittedName>
        <fullName evidence="2">Uncharacterized protein</fullName>
    </submittedName>
</protein>
<reference evidence="2 3" key="1">
    <citation type="submission" date="2019-06" db="EMBL/GenBank/DDBJ databases">
        <title>Sequencing the genomes of 1000 actinobacteria strains.</title>
        <authorList>
            <person name="Klenk H.-P."/>
        </authorList>
    </citation>
    <scope>NUCLEOTIDE SEQUENCE [LARGE SCALE GENOMIC DNA]</scope>
    <source>
        <strain evidence="2 3">DSM 102131</strain>
    </source>
</reference>
<feature type="compositionally biased region" description="Polar residues" evidence="1">
    <location>
        <begin position="55"/>
        <end position="64"/>
    </location>
</feature>
<evidence type="ECO:0000256" key="1">
    <source>
        <dbReference type="SAM" id="MobiDB-lite"/>
    </source>
</evidence>
<keyword evidence="3" id="KW-1185">Reference proteome</keyword>
<dbReference type="EMBL" id="VIXA01000001">
    <property type="protein sequence ID" value="TWG27614.1"/>
    <property type="molecule type" value="Genomic_DNA"/>
</dbReference>
<dbReference type="AlphaFoldDB" id="A0A561WUR4"/>
<feature type="region of interest" description="Disordered" evidence="1">
    <location>
        <begin position="55"/>
        <end position="78"/>
    </location>
</feature>
<name>A0A561WUR4_9ACTN</name>
<dbReference type="Proteomes" id="UP000319927">
    <property type="component" value="Unassembled WGS sequence"/>
</dbReference>
<evidence type="ECO:0000313" key="2">
    <source>
        <dbReference type="EMBL" id="TWG27614.1"/>
    </source>
</evidence>
<gene>
    <name evidence="2" type="ORF">FHX75_11762</name>
</gene>
<comment type="caution">
    <text evidence="2">The sequence shown here is derived from an EMBL/GenBank/DDBJ whole genome shotgun (WGS) entry which is preliminary data.</text>
</comment>
<accession>A0A561WUR4</accession>
<sequence length="78" mass="8762">MTTPLDELVICRVTRPLYYSTRQVWPDDVYPERIGLDVIDTVGPVQPARLGVSTMRNLHRSGNNRGIPVTGDDVRPQS</sequence>